<sequence>MACFLLLQVKKEKEMIAKAFGYFSKEKLAYLLCMFLAASVHGLLALISLPNKNSSEIEKSNYFSQTDSSSFIDLVSSSEHSSSSLPIAEAPKPPLPPIPSPLPANPEGPKHLLNSPRAIPQSQTKRCAFHTPNKPNKEYIQYSLSTSFLSPPPYPYEARLRHMEGTVVILLDVRKGKIVNSQIVRSSGYPLLDKTAKDWIDSHWKFPLHVNRVIKEAVTFELDDSPPLSNEKYYQTSYIPR</sequence>
<evidence type="ECO:0000313" key="9">
    <source>
        <dbReference type="Proteomes" id="UP000031594"/>
    </source>
</evidence>
<name>A0ABR4ZXQ5_9BACT</name>
<dbReference type="InterPro" id="IPR037682">
    <property type="entry name" value="TonB_C"/>
</dbReference>
<reference evidence="8 9" key="1">
    <citation type="submission" date="2014-08" db="EMBL/GenBank/DDBJ databases">
        <title>Methylacidiphilum kamchatkense strain Kam1 draft genome sequence.</title>
        <authorList>
            <person name="Birkeland N.-K."/>
            <person name="Erikstad H.A."/>
        </authorList>
    </citation>
    <scope>NUCLEOTIDE SEQUENCE [LARGE SCALE GENOMIC DNA]</scope>
    <source>
        <strain evidence="8 9">Kam1</strain>
    </source>
</reference>
<keyword evidence="2 6" id="KW-0812">Transmembrane</keyword>
<evidence type="ECO:0000259" key="7">
    <source>
        <dbReference type="PROSITE" id="PS52015"/>
    </source>
</evidence>
<keyword evidence="3 6" id="KW-1133">Transmembrane helix</keyword>
<feature type="region of interest" description="Disordered" evidence="5">
    <location>
        <begin position="83"/>
        <end position="116"/>
    </location>
</feature>
<protein>
    <recommendedName>
        <fullName evidence="7">TonB C-terminal domain-containing protein</fullName>
    </recommendedName>
</protein>
<dbReference type="InterPro" id="IPR006260">
    <property type="entry name" value="TonB/TolA_C"/>
</dbReference>
<dbReference type="Proteomes" id="UP000031594">
    <property type="component" value="Unassembled WGS sequence"/>
</dbReference>
<evidence type="ECO:0000256" key="5">
    <source>
        <dbReference type="SAM" id="MobiDB-lite"/>
    </source>
</evidence>
<keyword evidence="4 6" id="KW-0472">Membrane</keyword>
<dbReference type="Gene3D" id="3.30.1150.10">
    <property type="match status" value="1"/>
</dbReference>
<evidence type="ECO:0000313" key="8">
    <source>
        <dbReference type="EMBL" id="KIE58270.1"/>
    </source>
</evidence>
<feature type="transmembrane region" description="Helical" evidence="6">
    <location>
        <begin position="28"/>
        <end position="49"/>
    </location>
</feature>
<gene>
    <name evidence="8" type="ORF">A946_07105</name>
</gene>
<dbReference type="EMBL" id="JQNX01000005">
    <property type="protein sequence ID" value="KIE58270.1"/>
    <property type="molecule type" value="Genomic_DNA"/>
</dbReference>
<comment type="subcellular location">
    <subcellularLocation>
        <location evidence="1">Membrane</location>
        <topology evidence="1">Single-pass membrane protein</topology>
    </subcellularLocation>
</comment>
<comment type="caution">
    <text evidence="8">The sequence shown here is derived from an EMBL/GenBank/DDBJ whole genome shotgun (WGS) entry which is preliminary data.</text>
</comment>
<dbReference type="NCBIfam" id="TIGR01352">
    <property type="entry name" value="tonB_Cterm"/>
    <property type="match status" value="1"/>
</dbReference>
<evidence type="ECO:0000256" key="2">
    <source>
        <dbReference type="ARBA" id="ARBA00022692"/>
    </source>
</evidence>
<proteinExistence type="predicted"/>
<dbReference type="Pfam" id="PF03544">
    <property type="entry name" value="TonB_C"/>
    <property type="match status" value="1"/>
</dbReference>
<accession>A0ABR4ZXQ5</accession>
<dbReference type="SUPFAM" id="SSF74653">
    <property type="entry name" value="TolA/TonB C-terminal domain"/>
    <property type="match status" value="1"/>
</dbReference>
<organism evidence="8 9">
    <name type="scientific">Methylacidiphilum kamchatkense Kam1</name>
    <dbReference type="NCBI Taxonomy" id="1202785"/>
    <lineage>
        <taxon>Bacteria</taxon>
        <taxon>Pseudomonadati</taxon>
        <taxon>Verrucomicrobiota</taxon>
        <taxon>Methylacidiphilae</taxon>
        <taxon>Methylacidiphilales</taxon>
        <taxon>Methylacidiphilaceae</taxon>
        <taxon>Methylacidiphilum (ex Ratnadevi et al. 2023)</taxon>
    </lineage>
</organism>
<keyword evidence="9" id="KW-1185">Reference proteome</keyword>
<evidence type="ECO:0000256" key="6">
    <source>
        <dbReference type="SAM" id="Phobius"/>
    </source>
</evidence>
<evidence type="ECO:0000256" key="4">
    <source>
        <dbReference type="ARBA" id="ARBA00023136"/>
    </source>
</evidence>
<dbReference type="PROSITE" id="PS52015">
    <property type="entry name" value="TONB_CTD"/>
    <property type="match status" value="1"/>
</dbReference>
<feature type="compositionally biased region" description="Pro residues" evidence="5">
    <location>
        <begin position="91"/>
        <end position="106"/>
    </location>
</feature>
<evidence type="ECO:0000256" key="3">
    <source>
        <dbReference type="ARBA" id="ARBA00022989"/>
    </source>
</evidence>
<feature type="domain" description="TonB C-terminal" evidence="7">
    <location>
        <begin position="139"/>
        <end position="229"/>
    </location>
</feature>
<evidence type="ECO:0000256" key="1">
    <source>
        <dbReference type="ARBA" id="ARBA00004167"/>
    </source>
</evidence>